<accession>A0AA95SBV4</accession>
<sequence length="77" mass="8951">MTNIFLRIQNGVKLFSGNADSLEVFNSTVSLAENCAAFQMDVEDEIVYENKTTCYNCRYRRWNSEGFSCYKDFPNIK</sequence>
<dbReference type="Proteomes" id="UP001178288">
    <property type="component" value="Chromosome"/>
</dbReference>
<evidence type="ECO:0000313" key="2">
    <source>
        <dbReference type="Proteomes" id="UP001178288"/>
    </source>
</evidence>
<keyword evidence="2" id="KW-1185">Reference proteome</keyword>
<organism evidence="1 2">
    <name type="scientific">Neobacillus novalis</name>
    <dbReference type="NCBI Taxonomy" id="220687"/>
    <lineage>
        <taxon>Bacteria</taxon>
        <taxon>Bacillati</taxon>
        <taxon>Bacillota</taxon>
        <taxon>Bacilli</taxon>
        <taxon>Bacillales</taxon>
        <taxon>Bacillaceae</taxon>
        <taxon>Neobacillus</taxon>
    </lineage>
</organism>
<dbReference type="AlphaFoldDB" id="A0AA95SBV4"/>
<protein>
    <submittedName>
        <fullName evidence="1">Uncharacterized protein</fullName>
    </submittedName>
</protein>
<name>A0AA95SBV4_9BACI</name>
<dbReference type="RefSeq" id="WP_066082792.1">
    <property type="nucleotide sequence ID" value="NZ_CP126114.1"/>
</dbReference>
<reference evidence="1" key="1">
    <citation type="submission" date="2023-05" db="EMBL/GenBank/DDBJ databases">
        <title>Comparative genomics of Bacillaceae isolates and their secondary metabolite potential.</title>
        <authorList>
            <person name="Song L."/>
            <person name="Nielsen L.J."/>
            <person name="Mohite O."/>
            <person name="Xu X."/>
            <person name="Weber T."/>
            <person name="Kovacs A.T."/>
        </authorList>
    </citation>
    <scope>NUCLEOTIDE SEQUENCE</scope>
    <source>
        <strain evidence="1">XLM17</strain>
    </source>
</reference>
<dbReference type="KEGG" id="nnv:QNH39_03805"/>
<dbReference type="EMBL" id="CP126114">
    <property type="protein sequence ID" value="WHY86999.1"/>
    <property type="molecule type" value="Genomic_DNA"/>
</dbReference>
<proteinExistence type="predicted"/>
<evidence type="ECO:0000313" key="1">
    <source>
        <dbReference type="EMBL" id="WHY86999.1"/>
    </source>
</evidence>
<gene>
    <name evidence="1" type="ORF">QNH39_03805</name>
</gene>